<reference evidence="2" key="2">
    <citation type="submission" date="2013-04" db="UniProtKB">
        <authorList>
            <consortium name="EnsemblPlants"/>
        </authorList>
    </citation>
    <scope>IDENTIFICATION</scope>
</reference>
<dbReference type="AlphaFoldDB" id="J3MQU5"/>
<reference evidence="2" key="1">
    <citation type="journal article" date="2013" name="Nat. Commun.">
        <title>Whole-genome sequencing of Oryza brachyantha reveals mechanisms underlying Oryza genome evolution.</title>
        <authorList>
            <person name="Chen J."/>
            <person name="Huang Q."/>
            <person name="Gao D."/>
            <person name="Wang J."/>
            <person name="Lang Y."/>
            <person name="Liu T."/>
            <person name="Li B."/>
            <person name="Bai Z."/>
            <person name="Luis Goicoechea J."/>
            <person name="Liang C."/>
            <person name="Chen C."/>
            <person name="Zhang W."/>
            <person name="Sun S."/>
            <person name="Liao Y."/>
            <person name="Zhang X."/>
            <person name="Yang L."/>
            <person name="Song C."/>
            <person name="Wang M."/>
            <person name="Shi J."/>
            <person name="Liu G."/>
            <person name="Liu J."/>
            <person name="Zhou H."/>
            <person name="Zhou W."/>
            <person name="Yu Q."/>
            <person name="An N."/>
            <person name="Chen Y."/>
            <person name="Cai Q."/>
            <person name="Wang B."/>
            <person name="Liu B."/>
            <person name="Min J."/>
            <person name="Huang Y."/>
            <person name="Wu H."/>
            <person name="Li Z."/>
            <person name="Zhang Y."/>
            <person name="Yin Y."/>
            <person name="Song W."/>
            <person name="Jiang J."/>
            <person name="Jackson S.A."/>
            <person name="Wing R.A."/>
            <person name="Wang J."/>
            <person name="Chen M."/>
        </authorList>
    </citation>
    <scope>NUCLEOTIDE SEQUENCE [LARGE SCALE GENOMIC DNA]</scope>
    <source>
        <strain evidence="2">cv. IRGC 101232</strain>
    </source>
</reference>
<dbReference type="HOGENOM" id="CLU_2747569_0_0_1"/>
<evidence type="ECO:0000313" key="2">
    <source>
        <dbReference type="EnsemblPlants" id="OB08G14740.1"/>
    </source>
</evidence>
<keyword evidence="3" id="KW-1185">Reference proteome</keyword>
<dbReference type="Gramene" id="OB08G14740.1">
    <property type="protein sequence ID" value="OB08G14740.1"/>
    <property type="gene ID" value="OB08G14740"/>
</dbReference>
<dbReference type="Proteomes" id="UP000006038">
    <property type="component" value="Chromosome 8"/>
</dbReference>
<evidence type="ECO:0000313" key="3">
    <source>
        <dbReference type="Proteomes" id="UP000006038"/>
    </source>
</evidence>
<protein>
    <submittedName>
        <fullName evidence="2">Uncharacterized protein</fullName>
    </submittedName>
</protein>
<organism evidence="2">
    <name type="scientific">Oryza brachyantha</name>
    <name type="common">malo sina</name>
    <dbReference type="NCBI Taxonomy" id="4533"/>
    <lineage>
        <taxon>Eukaryota</taxon>
        <taxon>Viridiplantae</taxon>
        <taxon>Streptophyta</taxon>
        <taxon>Embryophyta</taxon>
        <taxon>Tracheophyta</taxon>
        <taxon>Spermatophyta</taxon>
        <taxon>Magnoliopsida</taxon>
        <taxon>Liliopsida</taxon>
        <taxon>Poales</taxon>
        <taxon>Poaceae</taxon>
        <taxon>BOP clade</taxon>
        <taxon>Oryzoideae</taxon>
        <taxon>Oryzeae</taxon>
        <taxon>Oryzinae</taxon>
        <taxon>Oryza</taxon>
    </lineage>
</organism>
<evidence type="ECO:0000256" key="1">
    <source>
        <dbReference type="SAM" id="MobiDB-lite"/>
    </source>
</evidence>
<feature type="region of interest" description="Disordered" evidence="1">
    <location>
        <begin position="1"/>
        <end position="29"/>
    </location>
</feature>
<dbReference type="EnsemblPlants" id="OB08G14740.1">
    <property type="protein sequence ID" value="OB08G14740.1"/>
    <property type="gene ID" value="OB08G14740"/>
</dbReference>
<name>J3MQU5_ORYBR</name>
<accession>J3MQU5</accession>
<sequence>MRVLTDKEEDDPPPPAPLSQPSRPASTSETLSLWLRRHPPSLLLPDCRSPPGHHDGISSCLAAEAWQLAPA</sequence>
<proteinExistence type="predicted"/>